<dbReference type="InterPro" id="IPR005828">
    <property type="entry name" value="MFS_sugar_transport-like"/>
</dbReference>
<evidence type="ECO:0000256" key="5">
    <source>
        <dbReference type="SAM" id="Phobius"/>
    </source>
</evidence>
<dbReference type="Pfam" id="PF00083">
    <property type="entry name" value="Sugar_tr"/>
    <property type="match status" value="1"/>
</dbReference>
<dbReference type="EMBL" id="LSSM01003735">
    <property type="protein sequence ID" value="OMJ16947.1"/>
    <property type="molecule type" value="Genomic_DNA"/>
</dbReference>
<keyword evidence="4 5" id="KW-0472">Membrane</keyword>
<reference evidence="7" key="1">
    <citation type="submission" date="2017-01" db="EMBL/GenBank/DDBJ databases">
        <authorList>
            <person name="Wang Y."/>
            <person name="White M."/>
            <person name="Kvist S."/>
            <person name="Moncalvo J.-M."/>
        </authorList>
    </citation>
    <scope>NUCLEOTIDE SEQUENCE [LARGE SCALE GENOMIC DNA]</scope>
    <source>
        <strain evidence="7">ID-206-W2</strain>
    </source>
</reference>
<organism evidence="6 7">
    <name type="scientific">Smittium culicis</name>
    <dbReference type="NCBI Taxonomy" id="133412"/>
    <lineage>
        <taxon>Eukaryota</taxon>
        <taxon>Fungi</taxon>
        <taxon>Fungi incertae sedis</taxon>
        <taxon>Zoopagomycota</taxon>
        <taxon>Kickxellomycotina</taxon>
        <taxon>Harpellomycetes</taxon>
        <taxon>Harpellales</taxon>
        <taxon>Legeriomycetaceae</taxon>
        <taxon>Smittium</taxon>
    </lineage>
</organism>
<evidence type="ECO:0000256" key="1">
    <source>
        <dbReference type="ARBA" id="ARBA00004370"/>
    </source>
</evidence>
<dbReference type="OrthoDB" id="4540492at2759"/>
<evidence type="ECO:0000313" key="6">
    <source>
        <dbReference type="EMBL" id="OMJ16947.1"/>
    </source>
</evidence>
<comment type="subcellular location">
    <subcellularLocation>
        <location evidence="1">Membrane</location>
    </subcellularLocation>
</comment>
<dbReference type="AlphaFoldDB" id="A0A1R1XQL6"/>
<gene>
    <name evidence="6" type="ORF">AYI69_g7627</name>
</gene>
<accession>A0A1R1XQL6</accession>
<comment type="caution">
    <text evidence="6">The sequence shown here is derived from an EMBL/GenBank/DDBJ whole genome shotgun (WGS) entry which is preliminary data.</text>
</comment>
<keyword evidence="6" id="KW-0762">Sugar transport</keyword>
<evidence type="ECO:0000256" key="4">
    <source>
        <dbReference type="ARBA" id="ARBA00023136"/>
    </source>
</evidence>
<name>A0A1R1XQL6_9FUNG</name>
<feature type="transmembrane region" description="Helical" evidence="5">
    <location>
        <begin position="21"/>
        <end position="45"/>
    </location>
</feature>
<evidence type="ECO:0000313" key="7">
    <source>
        <dbReference type="Proteomes" id="UP000187429"/>
    </source>
</evidence>
<dbReference type="InterPro" id="IPR036259">
    <property type="entry name" value="MFS_trans_sf"/>
</dbReference>
<dbReference type="GO" id="GO:0016020">
    <property type="term" value="C:membrane"/>
    <property type="evidence" value="ECO:0007669"/>
    <property type="project" value="UniProtKB-SubCell"/>
</dbReference>
<keyword evidence="3 5" id="KW-1133">Transmembrane helix</keyword>
<dbReference type="Proteomes" id="UP000187429">
    <property type="component" value="Unassembled WGS sequence"/>
</dbReference>
<proteinExistence type="predicted"/>
<keyword evidence="6" id="KW-0813">Transport</keyword>
<keyword evidence="7" id="KW-1185">Reference proteome</keyword>
<dbReference type="Gene3D" id="1.20.1250.20">
    <property type="entry name" value="MFS general substrate transporter like domains"/>
    <property type="match status" value="1"/>
</dbReference>
<sequence>MDKIRRKNLFFASMGSMSISLGILTISVISIYLVTISFITGMGALQYLISIELFDQQGMPAGKTVSISENWVCMFVIGVSFIAL</sequence>
<evidence type="ECO:0000256" key="3">
    <source>
        <dbReference type="ARBA" id="ARBA00022989"/>
    </source>
</evidence>
<keyword evidence="2 5" id="KW-0812">Transmembrane</keyword>
<evidence type="ECO:0000256" key="2">
    <source>
        <dbReference type="ARBA" id="ARBA00022692"/>
    </source>
</evidence>
<dbReference type="GO" id="GO:0022857">
    <property type="term" value="F:transmembrane transporter activity"/>
    <property type="evidence" value="ECO:0007669"/>
    <property type="project" value="InterPro"/>
</dbReference>
<protein>
    <submittedName>
        <fullName evidence="6">Solute carrier family 2, facilitated glucose transporter member 2</fullName>
    </submittedName>
</protein>